<sequence>MESRHYSSEEDGETSPAAAATDSRELVFSDRPLIRNAYANSWKLVVVLSTGMIRRHPSWAVAAVSGAQLTPAKHLVVLFYYLYYL</sequence>
<proteinExistence type="predicted"/>
<accession>A0A4C2A251</accession>
<gene>
    <name evidence="2" type="ORF">EVAR_90252_1</name>
</gene>
<keyword evidence="3" id="KW-1185">Reference proteome</keyword>
<protein>
    <submittedName>
        <fullName evidence="2">Uncharacterized protein</fullName>
    </submittedName>
</protein>
<dbReference type="Proteomes" id="UP000299102">
    <property type="component" value="Unassembled WGS sequence"/>
</dbReference>
<evidence type="ECO:0000313" key="3">
    <source>
        <dbReference type="Proteomes" id="UP000299102"/>
    </source>
</evidence>
<dbReference type="EMBL" id="BGZK01002464">
    <property type="protein sequence ID" value="GBP94108.1"/>
    <property type="molecule type" value="Genomic_DNA"/>
</dbReference>
<feature type="region of interest" description="Disordered" evidence="1">
    <location>
        <begin position="1"/>
        <end position="22"/>
    </location>
</feature>
<comment type="caution">
    <text evidence="2">The sequence shown here is derived from an EMBL/GenBank/DDBJ whole genome shotgun (WGS) entry which is preliminary data.</text>
</comment>
<evidence type="ECO:0000313" key="2">
    <source>
        <dbReference type="EMBL" id="GBP94108.1"/>
    </source>
</evidence>
<evidence type="ECO:0000256" key="1">
    <source>
        <dbReference type="SAM" id="MobiDB-lite"/>
    </source>
</evidence>
<organism evidence="2 3">
    <name type="scientific">Eumeta variegata</name>
    <name type="common">Bagworm moth</name>
    <name type="synonym">Eumeta japonica</name>
    <dbReference type="NCBI Taxonomy" id="151549"/>
    <lineage>
        <taxon>Eukaryota</taxon>
        <taxon>Metazoa</taxon>
        <taxon>Ecdysozoa</taxon>
        <taxon>Arthropoda</taxon>
        <taxon>Hexapoda</taxon>
        <taxon>Insecta</taxon>
        <taxon>Pterygota</taxon>
        <taxon>Neoptera</taxon>
        <taxon>Endopterygota</taxon>
        <taxon>Lepidoptera</taxon>
        <taxon>Glossata</taxon>
        <taxon>Ditrysia</taxon>
        <taxon>Tineoidea</taxon>
        <taxon>Psychidae</taxon>
        <taxon>Oiketicinae</taxon>
        <taxon>Eumeta</taxon>
    </lineage>
</organism>
<name>A0A4C2A251_EUMVA</name>
<reference evidence="2 3" key="1">
    <citation type="journal article" date="2019" name="Commun. Biol.">
        <title>The bagworm genome reveals a unique fibroin gene that provides high tensile strength.</title>
        <authorList>
            <person name="Kono N."/>
            <person name="Nakamura H."/>
            <person name="Ohtoshi R."/>
            <person name="Tomita M."/>
            <person name="Numata K."/>
            <person name="Arakawa K."/>
        </authorList>
    </citation>
    <scope>NUCLEOTIDE SEQUENCE [LARGE SCALE GENOMIC DNA]</scope>
</reference>
<dbReference type="AlphaFoldDB" id="A0A4C2A251"/>